<gene>
    <name evidence="1" type="ORF">CE154_003105</name>
</gene>
<dbReference type="PANTHER" id="PTHR11803:SF39">
    <property type="entry name" value="2-IMINOBUTANOATE_2-IMINOPROPANOATE DEAMINASE"/>
    <property type="match status" value="1"/>
</dbReference>
<name>A0A420KFP6_9BURK</name>
<accession>A0A420KFP6</accession>
<dbReference type="InterPro" id="IPR006175">
    <property type="entry name" value="YjgF/YER057c/UK114"/>
</dbReference>
<proteinExistence type="predicted"/>
<dbReference type="SUPFAM" id="SSF55298">
    <property type="entry name" value="YjgF-like"/>
    <property type="match status" value="1"/>
</dbReference>
<dbReference type="Pfam" id="PF01042">
    <property type="entry name" value="Ribonuc_L-PSP"/>
    <property type="match status" value="1"/>
</dbReference>
<dbReference type="PANTHER" id="PTHR11803">
    <property type="entry name" value="2-IMINOBUTANOATE/2-IMINOPROPANOATE DEAMINASE RIDA"/>
    <property type="match status" value="1"/>
</dbReference>
<evidence type="ECO:0000313" key="2">
    <source>
        <dbReference type="Proteomes" id="UP000216225"/>
    </source>
</evidence>
<dbReference type="InterPro" id="IPR035959">
    <property type="entry name" value="RutC-like_sf"/>
</dbReference>
<evidence type="ECO:0000313" key="1">
    <source>
        <dbReference type="EMBL" id="RKJ98761.1"/>
    </source>
</evidence>
<comment type="caution">
    <text evidence="1">The sequence shown here is derived from an EMBL/GenBank/DDBJ whole genome shotgun (WGS) entry which is preliminary data.</text>
</comment>
<reference evidence="1 2" key="1">
    <citation type="submission" date="2018-09" db="EMBL/GenBank/DDBJ databases">
        <title>Genome comparison of Alicycliphilus sp. BQ1, a polyurethanolytic bacterium, with its closest phylogenetic relatives Alicycliphilus denitrificans BC and K601, unable to attack polyurethane.</title>
        <authorList>
            <person name="Loza-Tavera H."/>
            <person name="Lozano L."/>
            <person name="Cevallos M."/>
            <person name="Maya-Lucas O."/>
            <person name="Garcia-Mena J."/>
            <person name="Hernandez J."/>
        </authorList>
    </citation>
    <scope>NUCLEOTIDE SEQUENCE [LARGE SCALE GENOMIC DNA]</scope>
    <source>
        <strain evidence="1 2">BQ1</strain>
    </source>
</reference>
<dbReference type="GO" id="GO:0019239">
    <property type="term" value="F:deaminase activity"/>
    <property type="evidence" value="ECO:0007669"/>
    <property type="project" value="TreeGrafter"/>
</dbReference>
<sequence length="130" mass="14229">MRELLHSAAIPAPKFRYTPCVRSGPWYSVSGMVGLDPASGTLVAGGLAAQARQILRNLQAAMPDYGVGWEHMVAARIYTTEFERFAEINQVWEECFATVAPPARTAVGVWALPLGAAIEIEFNFYRESPA</sequence>
<dbReference type="Gene3D" id="3.30.1330.40">
    <property type="entry name" value="RutC-like"/>
    <property type="match status" value="1"/>
</dbReference>
<dbReference type="AlphaFoldDB" id="A0A420KFP6"/>
<protein>
    <submittedName>
        <fullName evidence="1">RidA family protein</fullName>
    </submittedName>
</protein>
<dbReference type="GO" id="GO:0005829">
    <property type="term" value="C:cytosol"/>
    <property type="evidence" value="ECO:0007669"/>
    <property type="project" value="TreeGrafter"/>
</dbReference>
<organism evidence="1 2">
    <name type="scientific">Alicycliphilus denitrificans</name>
    <dbReference type="NCBI Taxonomy" id="179636"/>
    <lineage>
        <taxon>Bacteria</taxon>
        <taxon>Pseudomonadati</taxon>
        <taxon>Pseudomonadota</taxon>
        <taxon>Betaproteobacteria</taxon>
        <taxon>Burkholderiales</taxon>
        <taxon>Comamonadaceae</taxon>
        <taxon>Alicycliphilus</taxon>
    </lineage>
</organism>
<dbReference type="CDD" id="cd00448">
    <property type="entry name" value="YjgF_YER057c_UK114_family"/>
    <property type="match status" value="1"/>
</dbReference>
<dbReference type="RefSeq" id="WP_094435065.1">
    <property type="nucleotide sequence ID" value="NZ_NKDB02000001.1"/>
</dbReference>
<dbReference type="Proteomes" id="UP000216225">
    <property type="component" value="Unassembled WGS sequence"/>
</dbReference>
<dbReference type="EMBL" id="NKDB02000001">
    <property type="protein sequence ID" value="RKJ98761.1"/>
    <property type="molecule type" value="Genomic_DNA"/>
</dbReference>